<dbReference type="Gene3D" id="3.40.50.2300">
    <property type="match status" value="2"/>
</dbReference>
<dbReference type="OrthoDB" id="3759485at2"/>
<feature type="domain" description="Leucine-binding protein" evidence="4">
    <location>
        <begin position="35"/>
        <end position="256"/>
    </location>
</feature>
<dbReference type="PROSITE" id="PS51257">
    <property type="entry name" value="PROKAR_LIPOPROTEIN"/>
    <property type="match status" value="1"/>
</dbReference>
<dbReference type="InterPro" id="IPR028082">
    <property type="entry name" value="Peripla_BP_I"/>
</dbReference>
<comment type="similarity">
    <text evidence="1">Belongs to the leucine-binding protein family.</text>
</comment>
<dbReference type="AlphaFoldDB" id="A0A542YR68"/>
<evidence type="ECO:0000313" key="5">
    <source>
        <dbReference type="EMBL" id="TQL50558.1"/>
    </source>
</evidence>
<feature type="chain" id="PRO_5021964691" evidence="3">
    <location>
        <begin position="29"/>
        <end position="270"/>
    </location>
</feature>
<organism evidence="5 6">
    <name type="scientific">Ornithinicoccus hortensis</name>
    <dbReference type="NCBI Taxonomy" id="82346"/>
    <lineage>
        <taxon>Bacteria</taxon>
        <taxon>Bacillati</taxon>
        <taxon>Actinomycetota</taxon>
        <taxon>Actinomycetes</taxon>
        <taxon>Micrococcales</taxon>
        <taxon>Intrasporangiaceae</taxon>
        <taxon>Ornithinicoccus</taxon>
    </lineage>
</organism>
<dbReference type="EMBL" id="VFOP01000001">
    <property type="protein sequence ID" value="TQL50558.1"/>
    <property type="molecule type" value="Genomic_DNA"/>
</dbReference>
<dbReference type="Proteomes" id="UP000319516">
    <property type="component" value="Unassembled WGS sequence"/>
</dbReference>
<evidence type="ECO:0000256" key="3">
    <source>
        <dbReference type="SAM" id="SignalP"/>
    </source>
</evidence>
<reference evidence="5 6" key="1">
    <citation type="submission" date="2019-06" db="EMBL/GenBank/DDBJ databases">
        <title>Sequencing the genomes of 1000 actinobacteria strains.</title>
        <authorList>
            <person name="Klenk H.-P."/>
        </authorList>
    </citation>
    <scope>NUCLEOTIDE SEQUENCE [LARGE SCALE GENOMIC DNA]</scope>
    <source>
        <strain evidence="5 6">DSM 12335</strain>
    </source>
</reference>
<sequence>MAFREWAGGLSALALLALTGCATGEAGASTGPSDEVTVALIAPFTGFSANYGPEAKAGIEIALEDAGYAAGDTEITLITVDEDVLDPSQTLERVKKAVEGDGADVLIGPVFGSSQQAVAPYLSQRKLPMFTFLGGQESLAGERSGFIWPAPDDQTARPLGTYAGEELGYETIATLGPDYAYGHDAMNGAAQAFEATGGTVVQQQWVPLGTTDMLQYATSLDRDVDALVMWLVPTDAAAFVREYRNLGIDIPLLMFQGVFDPDPAVTRSGS</sequence>
<gene>
    <name evidence="5" type="ORF">FB467_1669</name>
</gene>
<evidence type="ECO:0000313" key="6">
    <source>
        <dbReference type="Proteomes" id="UP000319516"/>
    </source>
</evidence>
<comment type="caution">
    <text evidence="5">The sequence shown here is derived from an EMBL/GenBank/DDBJ whole genome shotgun (WGS) entry which is preliminary data.</text>
</comment>
<dbReference type="RefSeq" id="WP_141784681.1">
    <property type="nucleotide sequence ID" value="NZ_BAAAIK010000002.1"/>
</dbReference>
<dbReference type="PANTHER" id="PTHR30483">
    <property type="entry name" value="LEUCINE-SPECIFIC-BINDING PROTEIN"/>
    <property type="match status" value="1"/>
</dbReference>
<dbReference type="InterPro" id="IPR028081">
    <property type="entry name" value="Leu-bd"/>
</dbReference>
<keyword evidence="6" id="KW-1185">Reference proteome</keyword>
<evidence type="ECO:0000256" key="2">
    <source>
        <dbReference type="ARBA" id="ARBA00022729"/>
    </source>
</evidence>
<dbReference type="InterPro" id="IPR051010">
    <property type="entry name" value="BCAA_transport"/>
</dbReference>
<evidence type="ECO:0000259" key="4">
    <source>
        <dbReference type="Pfam" id="PF13458"/>
    </source>
</evidence>
<accession>A0A542YR68</accession>
<name>A0A542YR68_9MICO</name>
<dbReference type="Pfam" id="PF13458">
    <property type="entry name" value="Peripla_BP_6"/>
    <property type="match status" value="1"/>
</dbReference>
<dbReference type="SUPFAM" id="SSF53822">
    <property type="entry name" value="Periplasmic binding protein-like I"/>
    <property type="match status" value="1"/>
</dbReference>
<keyword evidence="2 3" id="KW-0732">Signal</keyword>
<evidence type="ECO:0000256" key="1">
    <source>
        <dbReference type="ARBA" id="ARBA00010062"/>
    </source>
</evidence>
<protein>
    <submittedName>
        <fullName evidence="5">Substrate-binding family protein</fullName>
    </submittedName>
</protein>
<proteinExistence type="inferred from homology"/>
<feature type="signal peptide" evidence="3">
    <location>
        <begin position="1"/>
        <end position="28"/>
    </location>
</feature>
<dbReference type="PANTHER" id="PTHR30483:SF6">
    <property type="entry name" value="PERIPLASMIC BINDING PROTEIN OF ABC TRANSPORTER FOR NATURAL AMINO ACIDS"/>
    <property type="match status" value="1"/>
</dbReference>